<dbReference type="EMBL" id="JMCC02000001">
    <property type="protein sequence ID" value="KIG19614.1"/>
    <property type="molecule type" value="Genomic_DNA"/>
</dbReference>
<dbReference type="AlphaFoldDB" id="A0A0C1ZPR7"/>
<protein>
    <recommendedName>
        <fullName evidence="3">DUF1795 domain-containing protein</fullName>
    </recommendedName>
</protein>
<evidence type="ECO:0008006" key="3">
    <source>
        <dbReference type="Google" id="ProtNLM"/>
    </source>
</evidence>
<evidence type="ECO:0000313" key="2">
    <source>
        <dbReference type="Proteomes" id="UP000031599"/>
    </source>
</evidence>
<accession>A0A0C1ZPR7</accession>
<sequence length="199" mass="21725">MLAALLDPETGIELIEPAPGNPQHGRVELPNAGCSIIPPPGFVFVSREVMPMAPSLASFVRVGIEPEPDAMVDVWRVDESVQDAGQLRAFADQTARGWANEGAQDVEVESRALADAPHAAAVRCEISFTVQGRSRRCLCCWFIAADNAVTRIAVSFPGQVPFVEWESLLSAVVNSWQPLKPTEPEPSARGPWWRRLVSR</sequence>
<dbReference type="Proteomes" id="UP000031599">
    <property type="component" value="Unassembled WGS sequence"/>
</dbReference>
<gene>
    <name evidence="1" type="ORF">DB30_00123</name>
</gene>
<comment type="caution">
    <text evidence="1">The sequence shown here is derived from an EMBL/GenBank/DDBJ whole genome shotgun (WGS) entry which is preliminary data.</text>
</comment>
<evidence type="ECO:0000313" key="1">
    <source>
        <dbReference type="EMBL" id="KIG19614.1"/>
    </source>
</evidence>
<proteinExistence type="predicted"/>
<dbReference type="RefSeq" id="WP_052545965.1">
    <property type="nucleotide sequence ID" value="NZ_JMCC02000001.1"/>
</dbReference>
<organism evidence="1 2">
    <name type="scientific">Enhygromyxa salina</name>
    <dbReference type="NCBI Taxonomy" id="215803"/>
    <lineage>
        <taxon>Bacteria</taxon>
        <taxon>Pseudomonadati</taxon>
        <taxon>Myxococcota</taxon>
        <taxon>Polyangia</taxon>
        <taxon>Nannocystales</taxon>
        <taxon>Nannocystaceae</taxon>
        <taxon>Enhygromyxa</taxon>
    </lineage>
</organism>
<reference evidence="1 2" key="1">
    <citation type="submission" date="2014-12" db="EMBL/GenBank/DDBJ databases">
        <title>Genome assembly of Enhygromyxa salina DSM 15201.</title>
        <authorList>
            <person name="Sharma G."/>
            <person name="Subramanian S."/>
        </authorList>
    </citation>
    <scope>NUCLEOTIDE SEQUENCE [LARGE SCALE GENOMIC DNA]</scope>
    <source>
        <strain evidence="1 2">DSM 15201</strain>
    </source>
</reference>
<name>A0A0C1ZPR7_9BACT</name>